<keyword evidence="13" id="KW-0496">Mitochondrion</keyword>
<name>A0A5E4M7A9_9HEMI</name>
<evidence type="ECO:0000256" key="14">
    <source>
        <dbReference type="ARBA" id="ARBA00044536"/>
    </source>
</evidence>
<dbReference type="GO" id="GO:0001682">
    <property type="term" value="P:tRNA 5'-leader removal"/>
    <property type="evidence" value="ECO:0007669"/>
    <property type="project" value="TreeGrafter"/>
</dbReference>
<evidence type="ECO:0000256" key="13">
    <source>
        <dbReference type="ARBA" id="ARBA00023128"/>
    </source>
</evidence>
<dbReference type="InterPro" id="IPR033495">
    <property type="entry name" value="MRPP3_PIN_dom"/>
</dbReference>
<dbReference type="EC" id="3.1.26.5" evidence="5"/>
<dbReference type="InterPro" id="IPR031595">
    <property type="entry name" value="PRORP_C"/>
</dbReference>
<keyword evidence="18" id="KW-1185">Reference proteome</keyword>
<organism evidence="17 18">
    <name type="scientific">Cinara cedri</name>
    <dbReference type="NCBI Taxonomy" id="506608"/>
    <lineage>
        <taxon>Eukaryota</taxon>
        <taxon>Metazoa</taxon>
        <taxon>Ecdysozoa</taxon>
        <taxon>Arthropoda</taxon>
        <taxon>Hexapoda</taxon>
        <taxon>Insecta</taxon>
        <taxon>Pterygota</taxon>
        <taxon>Neoptera</taxon>
        <taxon>Paraneoptera</taxon>
        <taxon>Hemiptera</taxon>
        <taxon>Sternorrhyncha</taxon>
        <taxon>Aphidomorpha</taxon>
        <taxon>Aphidoidea</taxon>
        <taxon>Aphididae</taxon>
        <taxon>Lachninae</taxon>
        <taxon>Cinara</taxon>
    </lineage>
</organism>
<evidence type="ECO:0000256" key="7">
    <source>
        <dbReference type="ARBA" id="ARBA00022722"/>
    </source>
</evidence>
<comment type="subcellular location">
    <subcellularLocation>
        <location evidence="3">Mitochondrion</location>
    </subcellularLocation>
</comment>
<evidence type="ECO:0000256" key="5">
    <source>
        <dbReference type="ARBA" id="ARBA00012179"/>
    </source>
</evidence>
<evidence type="ECO:0000256" key="11">
    <source>
        <dbReference type="ARBA" id="ARBA00022842"/>
    </source>
</evidence>
<proteinExistence type="inferred from homology"/>
<keyword evidence="11" id="KW-0460">Magnesium</keyword>
<dbReference type="Proteomes" id="UP000325440">
    <property type="component" value="Unassembled WGS sequence"/>
</dbReference>
<evidence type="ECO:0000256" key="8">
    <source>
        <dbReference type="ARBA" id="ARBA00022723"/>
    </source>
</evidence>
<dbReference type="Pfam" id="PF16953">
    <property type="entry name" value="PRORP"/>
    <property type="match status" value="1"/>
</dbReference>
<dbReference type="Gene3D" id="1.25.40.10">
    <property type="entry name" value="Tetratricopeptide repeat domain"/>
    <property type="match status" value="1"/>
</dbReference>
<evidence type="ECO:0000256" key="6">
    <source>
        <dbReference type="ARBA" id="ARBA00022694"/>
    </source>
</evidence>
<evidence type="ECO:0000256" key="4">
    <source>
        <dbReference type="ARBA" id="ARBA00007626"/>
    </source>
</evidence>
<accession>A0A5E4M7A9</accession>
<protein>
    <recommendedName>
        <fullName evidence="14">Mitochondrial ribonuclease P catalytic subunit</fullName>
        <ecNumber evidence="5">3.1.26.5</ecNumber>
    </recommendedName>
    <alternativeName>
        <fullName evidence="15">Mitochondrial ribonuclease P protein 3</fullName>
    </alternativeName>
</protein>
<dbReference type="PANTHER" id="PTHR13547">
    <property type="match status" value="1"/>
</dbReference>
<evidence type="ECO:0000256" key="3">
    <source>
        <dbReference type="ARBA" id="ARBA00004173"/>
    </source>
</evidence>
<evidence type="ECO:0000256" key="12">
    <source>
        <dbReference type="ARBA" id="ARBA00022946"/>
    </source>
</evidence>
<evidence type="ECO:0000256" key="1">
    <source>
        <dbReference type="ARBA" id="ARBA00000928"/>
    </source>
</evidence>
<sequence length="534" mass="62570">MCLLLKKQLQWNVMSNIRREFICMYTQRQRLMSIVSNENDMPIKLKGRLASQEQTRIISEFITESDSTNLNWNKLKESVFNIKRGYINERNINGCILEICSKQKRLDLAKSYMRYIKECGQTKPNTILQLLYIRSCYASQDQLTDEDQHEIQTICLSILKNNSHLVNSTFMEGIIMGLCCTPLWRNSLEYLNNFKNEKDIKIRAYSCTIFKAFKEEEIDIGWSLIQTMYNQHEILLTSVFAAWFNLCDINKNYSYQKVLEFLRDNECIVRTHLAELIHEKYKQYGSKITTTIIKPDGRCTNCNQILKPVEITNSEFKALQESFMSRVVIGKNIFNNSSPQELNNFKDFIKNTAPYDVVVDGLNVAYAYRGKIANDSLIKIVLKILIKQKSKVLLFGRKHLVQQLGNEFNFIKRNVNIFFADDLSKDDPFLLYAAMYSGIQTKILTRDLMRGHKFLLNNSKMQNIFQKWLQKNRLILKIRPQNEVFIRNPIPYLQTTQESGKGIWHLPYEEIKEPGSWSKPNSSPDNWMCIKTLD</sequence>
<dbReference type="InterPro" id="IPR011990">
    <property type="entry name" value="TPR-like_helical_dom_sf"/>
</dbReference>
<dbReference type="PANTHER" id="PTHR13547:SF1">
    <property type="entry name" value="MITOCHONDRIAL RIBONUCLEASE P CATALYTIC SUBUNIT"/>
    <property type="match status" value="1"/>
</dbReference>
<keyword evidence="6" id="KW-0819">tRNA processing</keyword>
<dbReference type="CDD" id="cd18718">
    <property type="entry name" value="PIN_PRORP"/>
    <property type="match status" value="1"/>
</dbReference>
<dbReference type="OrthoDB" id="46913at2759"/>
<dbReference type="GO" id="GO:0097745">
    <property type="term" value="P:mitochondrial tRNA 5'-end processing"/>
    <property type="evidence" value="ECO:0007669"/>
    <property type="project" value="TreeGrafter"/>
</dbReference>
<evidence type="ECO:0000313" key="18">
    <source>
        <dbReference type="Proteomes" id="UP000325440"/>
    </source>
</evidence>
<keyword evidence="7" id="KW-0540">Nuclease</keyword>
<reference evidence="17 18" key="1">
    <citation type="submission" date="2019-08" db="EMBL/GenBank/DDBJ databases">
        <authorList>
            <person name="Alioto T."/>
            <person name="Alioto T."/>
            <person name="Gomez Garrido J."/>
        </authorList>
    </citation>
    <scope>NUCLEOTIDE SEQUENCE [LARGE SCALE GENOMIC DNA]</scope>
</reference>
<dbReference type="Gene3D" id="3.40.50.11980">
    <property type="match status" value="1"/>
</dbReference>
<dbReference type="AlphaFoldDB" id="A0A5E4M7A9"/>
<keyword evidence="9" id="KW-0378">Hydrolase</keyword>
<evidence type="ECO:0000256" key="10">
    <source>
        <dbReference type="ARBA" id="ARBA00022833"/>
    </source>
</evidence>
<keyword evidence="8" id="KW-0479">Metal-binding</keyword>
<dbReference type="GO" id="GO:0030678">
    <property type="term" value="C:mitochondrial ribonuclease P complex"/>
    <property type="evidence" value="ECO:0007669"/>
    <property type="project" value="TreeGrafter"/>
</dbReference>
<comment type="cofactor">
    <cofactor evidence="2">
        <name>Mg(2+)</name>
        <dbReference type="ChEBI" id="CHEBI:18420"/>
    </cofactor>
</comment>
<keyword evidence="12" id="KW-0809">Transit peptide</keyword>
<comment type="similarity">
    <text evidence="4">Belongs to the PPR family. P subfamily.</text>
</comment>
<gene>
    <name evidence="17" type="ORF">CINCED_3A023283</name>
</gene>
<evidence type="ECO:0000313" key="17">
    <source>
        <dbReference type="EMBL" id="VVC27279.1"/>
    </source>
</evidence>
<dbReference type="GO" id="GO:0004526">
    <property type="term" value="F:ribonuclease P activity"/>
    <property type="evidence" value="ECO:0007669"/>
    <property type="project" value="UniProtKB-EC"/>
</dbReference>
<dbReference type="GO" id="GO:0046872">
    <property type="term" value="F:metal ion binding"/>
    <property type="evidence" value="ECO:0007669"/>
    <property type="project" value="UniProtKB-KW"/>
</dbReference>
<dbReference type="EMBL" id="CABPRJ010000080">
    <property type="protein sequence ID" value="VVC27279.1"/>
    <property type="molecule type" value="Genomic_DNA"/>
</dbReference>
<evidence type="ECO:0000256" key="2">
    <source>
        <dbReference type="ARBA" id="ARBA00001946"/>
    </source>
</evidence>
<evidence type="ECO:0000259" key="16">
    <source>
        <dbReference type="Pfam" id="PF16953"/>
    </source>
</evidence>
<keyword evidence="10" id="KW-0862">Zinc</keyword>
<comment type="catalytic activity">
    <reaction evidence="1">
        <text>Endonucleolytic cleavage of RNA, removing 5'-extranucleotides from tRNA precursor.</text>
        <dbReference type="EC" id="3.1.26.5"/>
    </reaction>
</comment>
<evidence type="ECO:0000256" key="15">
    <source>
        <dbReference type="ARBA" id="ARBA00044559"/>
    </source>
</evidence>
<feature type="domain" description="PRORP" evidence="16">
    <location>
        <begin position="293"/>
        <end position="529"/>
    </location>
</feature>
<evidence type="ECO:0000256" key="9">
    <source>
        <dbReference type="ARBA" id="ARBA00022801"/>
    </source>
</evidence>